<protein>
    <recommendedName>
        <fullName evidence="1">DUF1279 domain-containing protein</fullName>
    </recommendedName>
</protein>
<proteinExistence type="predicted"/>
<accession>A0A5J5B184</accession>
<organism evidence="2 3">
    <name type="scientific">Nyssa sinensis</name>
    <dbReference type="NCBI Taxonomy" id="561372"/>
    <lineage>
        <taxon>Eukaryota</taxon>
        <taxon>Viridiplantae</taxon>
        <taxon>Streptophyta</taxon>
        <taxon>Embryophyta</taxon>
        <taxon>Tracheophyta</taxon>
        <taxon>Spermatophyta</taxon>
        <taxon>Magnoliopsida</taxon>
        <taxon>eudicotyledons</taxon>
        <taxon>Gunneridae</taxon>
        <taxon>Pentapetalae</taxon>
        <taxon>asterids</taxon>
        <taxon>Cornales</taxon>
        <taxon>Nyssaceae</taxon>
        <taxon>Nyssa</taxon>
    </lineage>
</organism>
<evidence type="ECO:0000313" key="2">
    <source>
        <dbReference type="EMBL" id="KAA8535976.1"/>
    </source>
</evidence>
<dbReference type="Pfam" id="PF06916">
    <property type="entry name" value="FAM210A-B_dom"/>
    <property type="match status" value="1"/>
</dbReference>
<dbReference type="Proteomes" id="UP000325577">
    <property type="component" value="Linkage Group LG16"/>
</dbReference>
<evidence type="ECO:0000313" key="3">
    <source>
        <dbReference type="Proteomes" id="UP000325577"/>
    </source>
</evidence>
<dbReference type="EMBL" id="CM018039">
    <property type="protein sequence ID" value="KAA8535976.1"/>
    <property type="molecule type" value="Genomic_DNA"/>
</dbReference>
<evidence type="ECO:0000259" key="1">
    <source>
        <dbReference type="Pfam" id="PF06916"/>
    </source>
</evidence>
<keyword evidence="3" id="KW-1185">Reference proteome</keyword>
<sequence>MAFSGGRFKELFKKYGKVALGVHFSVSAASITGIYLAIKNNVDVESLFEKVGMRAVSTTKEEETQKLPQTNSEMTDGYILEETAHDQGGMVVNKKNRTAELVASSGGALALAILLNKALFPVRVPITVALTPPVARVVNWEEIFIGVISDQQVLKDDCMCRSSWPPEQSTLHTELHRGR</sequence>
<dbReference type="AlphaFoldDB" id="A0A5J5B184"/>
<dbReference type="InterPro" id="IPR009688">
    <property type="entry name" value="FAM210A/B-like_dom"/>
</dbReference>
<dbReference type="GO" id="GO:0005739">
    <property type="term" value="C:mitochondrion"/>
    <property type="evidence" value="ECO:0007669"/>
    <property type="project" value="TreeGrafter"/>
</dbReference>
<reference evidence="2 3" key="1">
    <citation type="submission" date="2019-09" db="EMBL/GenBank/DDBJ databases">
        <title>A chromosome-level genome assembly of the Chinese tupelo Nyssa sinensis.</title>
        <authorList>
            <person name="Yang X."/>
            <person name="Kang M."/>
            <person name="Yang Y."/>
            <person name="Xiong H."/>
            <person name="Wang M."/>
            <person name="Zhang Z."/>
            <person name="Wang Z."/>
            <person name="Wu H."/>
            <person name="Ma T."/>
            <person name="Liu J."/>
            <person name="Xi Z."/>
        </authorList>
    </citation>
    <scope>NUCLEOTIDE SEQUENCE [LARGE SCALE GENOMIC DNA]</scope>
    <source>
        <strain evidence="2">J267</strain>
        <tissue evidence="2">Leaf</tissue>
    </source>
</reference>
<gene>
    <name evidence="2" type="ORF">F0562_028454</name>
</gene>
<dbReference type="PANTHER" id="PTHR21377:SF0">
    <property type="entry name" value="PROTEIN FAM210B, MITOCHONDRIAL"/>
    <property type="match status" value="1"/>
</dbReference>
<dbReference type="InterPro" id="IPR045866">
    <property type="entry name" value="FAM210A/B-like"/>
</dbReference>
<feature type="domain" description="DUF1279" evidence="1">
    <location>
        <begin position="7"/>
        <end position="132"/>
    </location>
</feature>
<dbReference type="OrthoDB" id="426386at2759"/>
<dbReference type="PANTHER" id="PTHR21377">
    <property type="entry name" value="PROTEIN FAM210B, MITOCHONDRIAL"/>
    <property type="match status" value="1"/>
</dbReference>
<name>A0A5J5B184_9ASTE</name>